<keyword evidence="9 13" id="KW-0012">Acyltransferase</keyword>
<comment type="caution">
    <text evidence="13">The sequence shown here is derived from an EMBL/GenBank/DDBJ whole genome shotgun (WGS) entry which is preliminary data.</text>
</comment>
<keyword evidence="8" id="KW-0443">Lipid metabolism</keyword>
<comment type="similarity">
    <text evidence="3">Belongs to the long-chain O-acyltransferase family.</text>
</comment>
<proteinExistence type="inferred from homology"/>
<dbReference type="GO" id="GO:0051701">
    <property type="term" value="P:biological process involved in interaction with host"/>
    <property type="evidence" value="ECO:0007669"/>
    <property type="project" value="TreeGrafter"/>
</dbReference>
<feature type="domain" description="O-acyltransferase WSD1 C-terminal" evidence="12">
    <location>
        <begin position="310"/>
        <end position="461"/>
    </location>
</feature>
<dbReference type="EMBL" id="SNZB01000002">
    <property type="protein sequence ID" value="TDR22398.1"/>
    <property type="molecule type" value="Genomic_DNA"/>
</dbReference>
<dbReference type="GO" id="GO:0004144">
    <property type="term" value="F:diacylglycerol O-acyltransferase activity"/>
    <property type="evidence" value="ECO:0007669"/>
    <property type="project" value="UniProtKB-EC"/>
</dbReference>
<dbReference type="UniPathway" id="UPA00282"/>
<dbReference type="InterPro" id="IPR009721">
    <property type="entry name" value="O-acyltransferase_WSD1_C"/>
</dbReference>
<dbReference type="AlphaFoldDB" id="A0A4R6Y0G4"/>
<evidence type="ECO:0000259" key="11">
    <source>
        <dbReference type="Pfam" id="PF03007"/>
    </source>
</evidence>
<comment type="pathway">
    <text evidence="2">Lipid metabolism.</text>
</comment>
<dbReference type="OrthoDB" id="9810950at2"/>
<dbReference type="GO" id="GO:0001666">
    <property type="term" value="P:response to hypoxia"/>
    <property type="evidence" value="ECO:0007669"/>
    <property type="project" value="TreeGrafter"/>
</dbReference>
<reference evidence="13 14" key="1">
    <citation type="submission" date="2019-03" db="EMBL/GenBank/DDBJ databases">
        <title>Genomic Encyclopedia of Type Strains, Phase IV (KMG-IV): sequencing the most valuable type-strain genomes for metagenomic binning, comparative biology and taxonomic classification.</title>
        <authorList>
            <person name="Goeker M."/>
        </authorList>
    </citation>
    <scope>NUCLEOTIDE SEQUENCE [LARGE SCALE GENOMIC DNA]</scope>
    <source>
        <strain evidence="13 14">DSM 25488</strain>
    </source>
</reference>
<gene>
    <name evidence="13" type="ORF">C8D91_0886</name>
</gene>
<evidence type="ECO:0000256" key="6">
    <source>
        <dbReference type="ARBA" id="ARBA00022679"/>
    </source>
</evidence>
<keyword evidence="7" id="KW-0319">Glycerol metabolism</keyword>
<evidence type="ECO:0000256" key="8">
    <source>
        <dbReference type="ARBA" id="ARBA00023098"/>
    </source>
</evidence>
<dbReference type="PANTHER" id="PTHR31650">
    <property type="entry name" value="O-ACYLTRANSFERASE (WSD1-LIKE) FAMILY PROTEIN"/>
    <property type="match status" value="1"/>
</dbReference>
<dbReference type="RefSeq" id="WP_099019044.1">
    <property type="nucleotide sequence ID" value="NZ_NIHB01000002.1"/>
</dbReference>
<accession>A0A4R6Y0G4</accession>
<dbReference type="GO" id="GO:0005886">
    <property type="term" value="C:plasma membrane"/>
    <property type="evidence" value="ECO:0007669"/>
    <property type="project" value="TreeGrafter"/>
</dbReference>
<protein>
    <recommendedName>
        <fullName evidence="4">diacylglycerol O-acyltransferase</fullName>
        <ecNumber evidence="4">2.3.1.20</ecNumber>
    </recommendedName>
</protein>
<comment type="catalytic activity">
    <reaction evidence="10">
        <text>an acyl-CoA + a 1,2-diacyl-sn-glycerol = a triacyl-sn-glycerol + CoA</text>
        <dbReference type="Rhea" id="RHEA:10868"/>
        <dbReference type="ChEBI" id="CHEBI:17815"/>
        <dbReference type="ChEBI" id="CHEBI:57287"/>
        <dbReference type="ChEBI" id="CHEBI:58342"/>
        <dbReference type="ChEBI" id="CHEBI:64615"/>
        <dbReference type="EC" id="2.3.1.20"/>
    </reaction>
</comment>
<feature type="domain" description="O-acyltransferase WSD1-like N-terminal" evidence="11">
    <location>
        <begin position="4"/>
        <end position="270"/>
    </location>
</feature>
<dbReference type="Proteomes" id="UP000295724">
    <property type="component" value="Unassembled WGS sequence"/>
</dbReference>
<evidence type="ECO:0000256" key="3">
    <source>
        <dbReference type="ARBA" id="ARBA00009587"/>
    </source>
</evidence>
<dbReference type="PANTHER" id="PTHR31650:SF1">
    <property type="entry name" value="WAX ESTER SYNTHASE_DIACYLGLYCEROL ACYLTRANSFERASE 4-RELATED"/>
    <property type="match status" value="1"/>
</dbReference>
<dbReference type="InterPro" id="IPR014292">
    <property type="entry name" value="Acyl_transf_WS/DGAT"/>
</dbReference>
<dbReference type="EC" id="2.3.1.20" evidence="4"/>
<evidence type="ECO:0000259" key="12">
    <source>
        <dbReference type="Pfam" id="PF06974"/>
    </source>
</evidence>
<evidence type="ECO:0000256" key="10">
    <source>
        <dbReference type="ARBA" id="ARBA00048109"/>
    </source>
</evidence>
<evidence type="ECO:0000256" key="2">
    <source>
        <dbReference type="ARBA" id="ARBA00005189"/>
    </source>
</evidence>
<evidence type="ECO:0000256" key="5">
    <source>
        <dbReference type="ARBA" id="ARBA00022516"/>
    </source>
</evidence>
<evidence type="ECO:0000256" key="1">
    <source>
        <dbReference type="ARBA" id="ARBA00004771"/>
    </source>
</evidence>
<keyword evidence="14" id="KW-1185">Reference proteome</keyword>
<keyword evidence="6 13" id="KW-0808">Transferase</keyword>
<dbReference type="Pfam" id="PF03007">
    <property type="entry name" value="WS_DGAT_cat"/>
    <property type="match status" value="1"/>
</dbReference>
<evidence type="ECO:0000313" key="14">
    <source>
        <dbReference type="Proteomes" id="UP000295724"/>
    </source>
</evidence>
<dbReference type="InterPro" id="IPR004255">
    <property type="entry name" value="O-acyltransferase_WSD1_N"/>
</dbReference>
<keyword evidence="5" id="KW-0444">Lipid biosynthesis</keyword>
<dbReference type="Pfam" id="PF06974">
    <property type="entry name" value="WS_DGAT_C"/>
    <property type="match status" value="1"/>
</dbReference>
<sequence length="476" mass="52887">MQPLSGLDSSFLYLETDSQPMHVGGLNVYEGSLSFDDFRSFLLERLPLAPRLSQRLVQVPLSLDHPYWVDDPDFDIDMHLHHAALPKPGDWQALRKLASRIFAQKLDRNRPLWEFVFVEGLDAVSQVPKGSVAIISKIHHAAIDGASGAAIMGLLFDVTKKPRKIPPMPSKVVEPLPGDLTLLKHSTINFIKRPFKLPGLLLETAKSTWQAGRLSRVQNTEVPRSLFNAPFSILNQPVSSKRLWNTALLSLERVKMLRHAVAGATLNDVVLTICTGALRRYLLEKDELPEKPLVAMVPVSTRTSSEKDDMGNQVSAMLVQLPTTEADPIEQLSKIHQSTRQGKSYQNAIGAKQLIDYAEFIPFALGAQSTRLYTRMKVSKKHRPFFNLVITNVPGPQVPLYMNGHLMLAHMGMAPVFDGMGLIMPVFSYNGMLSISPTVAANVMPDVDKFAKYIREAANTLETAVLAENKSKPTKK</sequence>
<evidence type="ECO:0000256" key="9">
    <source>
        <dbReference type="ARBA" id="ARBA00023315"/>
    </source>
</evidence>
<name>A0A4R6Y0G4_9GAMM</name>
<dbReference type="GO" id="GO:0006071">
    <property type="term" value="P:glycerol metabolic process"/>
    <property type="evidence" value="ECO:0007669"/>
    <property type="project" value="UniProtKB-KW"/>
</dbReference>
<dbReference type="GO" id="GO:0071731">
    <property type="term" value="P:response to nitric oxide"/>
    <property type="evidence" value="ECO:0007669"/>
    <property type="project" value="TreeGrafter"/>
</dbReference>
<dbReference type="NCBIfam" id="TIGR02946">
    <property type="entry name" value="acyl_WS_DGAT"/>
    <property type="match status" value="1"/>
</dbReference>
<evidence type="ECO:0000313" key="13">
    <source>
        <dbReference type="EMBL" id="TDR22398.1"/>
    </source>
</evidence>
<comment type="pathway">
    <text evidence="1">Glycerolipid metabolism; triacylglycerol biosynthesis.</text>
</comment>
<evidence type="ECO:0000256" key="7">
    <source>
        <dbReference type="ARBA" id="ARBA00022798"/>
    </source>
</evidence>
<dbReference type="InterPro" id="IPR045034">
    <property type="entry name" value="O-acyltransferase_WSD1-like"/>
</dbReference>
<dbReference type="GO" id="GO:0019432">
    <property type="term" value="P:triglyceride biosynthetic process"/>
    <property type="evidence" value="ECO:0007669"/>
    <property type="project" value="UniProtKB-UniPathway"/>
</dbReference>
<organism evidence="13 14">
    <name type="scientific">Marinicella litoralis</name>
    <dbReference type="NCBI Taxonomy" id="644220"/>
    <lineage>
        <taxon>Bacteria</taxon>
        <taxon>Pseudomonadati</taxon>
        <taxon>Pseudomonadota</taxon>
        <taxon>Gammaproteobacteria</taxon>
        <taxon>Lysobacterales</taxon>
        <taxon>Marinicellaceae</taxon>
        <taxon>Marinicella</taxon>
    </lineage>
</organism>
<dbReference type="SUPFAM" id="SSF52777">
    <property type="entry name" value="CoA-dependent acyltransferases"/>
    <property type="match status" value="1"/>
</dbReference>
<evidence type="ECO:0000256" key="4">
    <source>
        <dbReference type="ARBA" id="ARBA00013244"/>
    </source>
</evidence>